<dbReference type="SUPFAM" id="SSF56821">
    <property type="entry name" value="Prismane protein-like"/>
    <property type="match status" value="1"/>
</dbReference>
<organism evidence="2">
    <name type="scientific">marine sediment metagenome</name>
    <dbReference type="NCBI Taxonomy" id="412755"/>
    <lineage>
        <taxon>unclassified sequences</taxon>
        <taxon>metagenomes</taxon>
        <taxon>ecological metagenomes</taxon>
    </lineage>
</organism>
<feature type="domain" description="Carbon monoxide dehydrogenase subunit alpha ,N-terminal" evidence="1">
    <location>
        <begin position="21"/>
        <end position="110"/>
    </location>
</feature>
<dbReference type="EMBL" id="BARS01057580">
    <property type="protein sequence ID" value="GAG42150.1"/>
    <property type="molecule type" value="Genomic_DNA"/>
</dbReference>
<feature type="non-terminal residue" evidence="2">
    <location>
        <position position="118"/>
    </location>
</feature>
<dbReference type="Pfam" id="PF18537">
    <property type="entry name" value="CODH_A_N"/>
    <property type="match status" value="1"/>
</dbReference>
<accession>X0XGA1</accession>
<dbReference type="InterPro" id="IPR011254">
    <property type="entry name" value="Prismane-like_sf"/>
</dbReference>
<dbReference type="AlphaFoldDB" id="X0XGA1"/>
<dbReference type="InterPro" id="IPR041350">
    <property type="entry name" value="CODH_A_N"/>
</dbReference>
<evidence type="ECO:0000313" key="2">
    <source>
        <dbReference type="EMBL" id="GAG42150.1"/>
    </source>
</evidence>
<protein>
    <recommendedName>
        <fullName evidence="1">Carbon monoxide dehydrogenase subunit alpha,N-terminal domain-containing protein</fullName>
    </recommendedName>
</protein>
<name>X0XGA1_9ZZZZ</name>
<evidence type="ECO:0000259" key="1">
    <source>
        <dbReference type="Pfam" id="PF18537"/>
    </source>
</evidence>
<proteinExistence type="predicted"/>
<comment type="caution">
    <text evidence="2">The sequence shown here is derived from an EMBL/GenBank/DDBJ whole genome shotgun (WGS) entry which is preliminary data.</text>
</comment>
<dbReference type="Gene3D" id="1.10.8.190">
    <property type="entry name" value="Carbon monoxide dehydrogenase alpha subunit. Chain M, domain 1"/>
    <property type="match status" value="1"/>
</dbReference>
<sequence>MSRIIAQAAIRGTHVFFKEAEECLTKAIEDKGEDQKIEFPETAYFLPMANALMGLEVKTLGETRPVLEHARELLHEPPEDELWLPYLGNTLDCGISTLLTTEIIMVIRYLYGEEPQEG</sequence>
<gene>
    <name evidence="2" type="ORF">S01H1_84369</name>
</gene>
<dbReference type="GO" id="GO:0016491">
    <property type="term" value="F:oxidoreductase activity"/>
    <property type="evidence" value="ECO:0007669"/>
    <property type="project" value="InterPro"/>
</dbReference>
<reference evidence="2" key="1">
    <citation type="journal article" date="2014" name="Front. Microbiol.">
        <title>High frequency of phylogenetically diverse reductive dehalogenase-homologous genes in deep subseafloor sedimentary metagenomes.</title>
        <authorList>
            <person name="Kawai M."/>
            <person name="Futagami T."/>
            <person name="Toyoda A."/>
            <person name="Takaki Y."/>
            <person name="Nishi S."/>
            <person name="Hori S."/>
            <person name="Arai W."/>
            <person name="Tsubouchi T."/>
            <person name="Morono Y."/>
            <person name="Uchiyama I."/>
            <person name="Ito T."/>
            <person name="Fujiyama A."/>
            <person name="Inagaki F."/>
            <person name="Takami H."/>
        </authorList>
    </citation>
    <scope>NUCLEOTIDE SEQUENCE</scope>
    <source>
        <strain evidence="2">Expedition CK06-06</strain>
    </source>
</reference>